<dbReference type="AlphaFoldDB" id="A0A2T1A3U3"/>
<proteinExistence type="predicted"/>
<feature type="transmembrane region" description="Helical" evidence="2">
    <location>
        <begin position="269"/>
        <end position="288"/>
    </location>
</feature>
<comment type="caution">
    <text evidence="3">The sequence shown here is derived from an EMBL/GenBank/DDBJ whole genome shotgun (WGS) entry which is preliminary data.</text>
</comment>
<sequence length="399" mass="41963">MSAAGGPTEHVGISNADPNEAISMPTKNMLIKNVPTRSTPAGGTLTPPRPAQNALATAGPRKKTPAWLALVWSVLLGALSILWLTGVLSFPFHGPGASLLDTTTPATAQVILLGIAIAGLALSAPHVLRVAPRSRTLAVTTLLLPVMLIYVIPDYRVLAAVGYLPVMLVMVISGTESLSIFGQVWTGSTVILAAGVLAGLCFTVLAVRSWPKTRTRISTPRLLLVGRVAAYIAAAIPVGYAVTRIAWALGIPLGISESFLKEIDQITNIGLGLGLFAIVGAILTLGLVQRWGTIFPRWMLGLRGRPVPVGLAVNSALIVSLLVSSAGIFIVRGALSGDLALAPNGAASQVAAWLPEMFWPLWGAALATAALAYRERRRRAAHDERQEHLLAAVDDRRTP</sequence>
<feature type="transmembrane region" description="Helical" evidence="2">
    <location>
        <begin position="228"/>
        <end position="249"/>
    </location>
</feature>
<keyword evidence="2" id="KW-1133">Transmembrane helix</keyword>
<keyword evidence="2" id="KW-0812">Transmembrane</keyword>
<feature type="transmembrane region" description="Helical" evidence="2">
    <location>
        <begin position="309"/>
        <end position="331"/>
    </location>
</feature>
<feature type="transmembrane region" description="Helical" evidence="2">
    <location>
        <begin position="351"/>
        <end position="373"/>
    </location>
</feature>
<dbReference type="EMBL" id="PVUE01000003">
    <property type="protein sequence ID" value="PRZ43214.1"/>
    <property type="molecule type" value="Genomic_DNA"/>
</dbReference>
<feature type="region of interest" description="Disordered" evidence="1">
    <location>
        <begin position="1"/>
        <end position="21"/>
    </location>
</feature>
<feature type="transmembrane region" description="Helical" evidence="2">
    <location>
        <begin position="184"/>
        <end position="207"/>
    </location>
</feature>
<dbReference type="Proteomes" id="UP000237752">
    <property type="component" value="Unassembled WGS sequence"/>
</dbReference>
<organism evidence="3 4">
    <name type="scientific">Antricoccus suffuscus</name>
    <dbReference type="NCBI Taxonomy" id="1629062"/>
    <lineage>
        <taxon>Bacteria</taxon>
        <taxon>Bacillati</taxon>
        <taxon>Actinomycetota</taxon>
        <taxon>Actinomycetes</taxon>
        <taxon>Geodermatophilales</taxon>
        <taxon>Antricoccaceae</taxon>
        <taxon>Antricoccus</taxon>
    </lineage>
</organism>
<feature type="transmembrane region" description="Helical" evidence="2">
    <location>
        <begin position="67"/>
        <end position="90"/>
    </location>
</feature>
<feature type="transmembrane region" description="Helical" evidence="2">
    <location>
        <begin position="110"/>
        <end position="130"/>
    </location>
</feature>
<keyword evidence="2" id="KW-0472">Membrane</keyword>
<evidence type="ECO:0000313" key="3">
    <source>
        <dbReference type="EMBL" id="PRZ43214.1"/>
    </source>
</evidence>
<name>A0A2T1A3U3_9ACTN</name>
<protein>
    <submittedName>
        <fullName evidence="3">Uncharacterized protein</fullName>
    </submittedName>
</protein>
<gene>
    <name evidence="3" type="ORF">CLV47_103272</name>
</gene>
<evidence type="ECO:0000313" key="4">
    <source>
        <dbReference type="Proteomes" id="UP000237752"/>
    </source>
</evidence>
<accession>A0A2T1A3U3</accession>
<feature type="region of interest" description="Disordered" evidence="1">
    <location>
        <begin position="33"/>
        <end position="58"/>
    </location>
</feature>
<evidence type="ECO:0000256" key="2">
    <source>
        <dbReference type="SAM" id="Phobius"/>
    </source>
</evidence>
<evidence type="ECO:0000256" key="1">
    <source>
        <dbReference type="SAM" id="MobiDB-lite"/>
    </source>
</evidence>
<feature type="transmembrane region" description="Helical" evidence="2">
    <location>
        <begin position="142"/>
        <end position="164"/>
    </location>
</feature>
<keyword evidence="4" id="KW-1185">Reference proteome</keyword>
<reference evidence="3 4" key="1">
    <citation type="submission" date="2018-03" db="EMBL/GenBank/DDBJ databases">
        <title>Genomic Encyclopedia of Archaeal and Bacterial Type Strains, Phase II (KMG-II): from individual species to whole genera.</title>
        <authorList>
            <person name="Goeker M."/>
        </authorList>
    </citation>
    <scope>NUCLEOTIDE SEQUENCE [LARGE SCALE GENOMIC DNA]</scope>
    <source>
        <strain evidence="3 4">DSM 100065</strain>
    </source>
</reference>